<evidence type="ECO:0000256" key="4">
    <source>
        <dbReference type="SAM" id="Coils"/>
    </source>
</evidence>
<organism evidence="7">
    <name type="scientific">Cuerna arida</name>
    <dbReference type="NCBI Taxonomy" id="1464854"/>
    <lineage>
        <taxon>Eukaryota</taxon>
        <taxon>Metazoa</taxon>
        <taxon>Ecdysozoa</taxon>
        <taxon>Arthropoda</taxon>
        <taxon>Hexapoda</taxon>
        <taxon>Insecta</taxon>
        <taxon>Pterygota</taxon>
        <taxon>Neoptera</taxon>
        <taxon>Paraneoptera</taxon>
        <taxon>Hemiptera</taxon>
        <taxon>Auchenorrhyncha</taxon>
        <taxon>Membracoidea</taxon>
        <taxon>Cicadellidae</taxon>
        <taxon>Cicadellinae</taxon>
        <taxon>Proconiini</taxon>
        <taxon>Cuerna</taxon>
    </lineage>
</organism>
<evidence type="ECO:0000256" key="2">
    <source>
        <dbReference type="ARBA" id="ARBA00023125"/>
    </source>
</evidence>
<gene>
    <name evidence="7" type="ORF">g.47118</name>
</gene>
<dbReference type="GO" id="GO:0000981">
    <property type="term" value="F:DNA-binding transcription factor activity, RNA polymerase II-specific"/>
    <property type="evidence" value="ECO:0007669"/>
    <property type="project" value="TreeGrafter"/>
</dbReference>
<feature type="compositionally biased region" description="Polar residues" evidence="5">
    <location>
        <begin position="33"/>
        <end position="45"/>
    </location>
</feature>
<dbReference type="PROSITE" id="PS00036">
    <property type="entry name" value="BZIP_BASIC"/>
    <property type="match status" value="1"/>
</dbReference>
<dbReference type="Pfam" id="PF00170">
    <property type="entry name" value="bZIP_1"/>
    <property type="match status" value="1"/>
</dbReference>
<dbReference type="AlphaFoldDB" id="A0A1B6FIZ9"/>
<feature type="region of interest" description="Disordered" evidence="5">
    <location>
        <begin position="33"/>
        <end position="63"/>
    </location>
</feature>
<feature type="non-terminal residue" evidence="7">
    <location>
        <position position="1"/>
    </location>
</feature>
<dbReference type="SUPFAM" id="SSF57959">
    <property type="entry name" value="Leucine zipper domain"/>
    <property type="match status" value="1"/>
</dbReference>
<protein>
    <recommendedName>
        <fullName evidence="6">BZIP domain-containing protein</fullName>
    </recommendedName>
</protein>
<dbReference type="EMBL" id="GECZ01019594">
    <property type="protein sequence ID" value="JAS50175.1"/>
    <property type="molecule type" value="Transcribed_RNA"/>
</dbReference>
<evidence type="ECO:0000256" key="3">
    <source>
        <dbReference type="ARBA" id="ARBA00023163"/>
    </source>
</evidence>
<feature type="domain" description="BZIP" evidence="6">
    <location>
        <begin position="52"/>
        <end position="115"/>
    </location>
</feature>
<dbReference type="InterPro" id="IPR046347">
    <property type="entry name" value="bZIP_sf"/>
</dbReference>
<dbReference type="GO" id="GO:0005634">
    <property type="term" value="C:nucleus"/>
    <property type="evidence" value="ECO:0007669"/>
    <property type="project" value="TreeGrafter"/>
</dbReference>
<evidence type="ECO:0000256" key="5">
    <source>
        <dbReference type="SAM" id="MobiDB-lite"/>
    </source>
</evidence>
<dbReference type="PANTHER" id="PTHR23351:SF24">
    <property type="entry name" value="ACTIVATING TRANSCRIPTION FACTOR 3-RELATED"/>
    <property type="match status" value="1"/>
</dbReference>
<dbReference type="PANTHER" id="PTHR23351">
    <property type="entry name" value="FOS TRANSCRIPTION FACTOR-RELATED"/>
    <property type="match status" value="1"/>
</dbReference>
<feature type="coiled-coil region" evidence="4">
    <location>
        <begin position="84"/>
        <end position="118"/>
    </location>
</feature>
<feature type="non-terminal residue" evidence="7">
    <location>
        <position position="123"/>
    </location>
</feature>
<keyword evidence="1" id="KW-0805">Transcription regulation</keyword>
<name>A0A1B6FIZ9_9HEMI</name>
<reference evidence="7" key="1">
    <citation type="submission" date="2015-11" db="EMBL/GenBank/DDBJ databases">
        <title>De novo transcriptome assembly of four potential Pierce s Disease insect vectors from Arizona vineyards.</title>
        <authorList>
            <person name="Tassone E.E."/>
        </authorList>
    </citation>
    <scope>NUCLEOTIDE SEQUENCE</scope>
</reference>
<dbReference type="PROSITE" id="PS50217">
    <property type="entry name" value="BZIP"/>
    <property type="match status" value="1"/>
</dbReference>
<evidence type="ECO:0000313" key="7">
    <source>
        <dbReference type="EMBL" id="JAS50175.1"/>
    </source>
</evidence>
<accession>A0A1B6FIZ9</accession>
<dbReference type="SMART" id="SM00338">
    <property type="entry name" value="BRLZ"/>
    <property type="match status" value="1"/>
</dbReference>
<dbReference type="Gene3D" id="1.20.5.170">
    <property type="match status" value="1"/>
</dbReference>
<dbReference type="GO" id="GO:0000978">
    <property type="term" value="F:RNA polymerase II cis-regulatory region sequence-specific DNA binding"/>
    <property type="evidence" value="ECO:0007669"/>
    <property type="project" value="TreeGrafter"/>
</dbReference>
<evidence type="ECO:0000256" key="1">
    <source>
        <dbReference type="ARBA" id="ARBA00023015"/>
    </source>
</evidence>
<sequence>LDLDSLRNSLKGQRGRKPVRKIVDYNSEEDYTTSCYDSSVQSPCQGLTADDEERRRRRRERNKIAATKCRLKKREQTINLVHESEILENQNIDLKSQLQKLEQQRRNLVNIINSHSNSICNLT</sequence>
<keyword evidence="2" id="KW-0238">DNA-binding</keyword>
<keyword evidence="4" id="KW-0175">Coiled coil</keyword>
<proteinExistence type="predicted"/>
<dbReference type="InterPro" id="IPR004827">
    <property type="entry name" value="bZIP"/>
</dbReference>
<evidence type="ECO:0000259" key="6">
    <source>
        <dbReference type="PROSITE" id="PS50217"/>
    </source>
</evidence>
<keyword evidence="3" id="KW-0804">Transcription</keyword>
<dbReference type="PRINTS" id="PR00042">
    <property type="entry name" value="LEUZIPPRFOS"/>
</dbReference>
<dbReference type="InterPro" id="IPR000837">
    <property type="entry name" value="AP-1"/>
</dbReference>